<dbReference type="SUPFAM" id="SSF55326">
    <property type="entry name" value="PurM N-terminal domain-like"/>
    <property type="match status" value="1"/>
</dbReference>
<accession>A0A941D8J3</accession>
<dbReference type="SUPFAM" id="SSF56042">
    <property type="entry name" value="PurM C-terminal domain-like"/>
    <property type="match status" value="1"/>
</dbReference>
<dbReference type="InterPro" id="IPR036676">
    <property type="entry name" value="PurM-like_C_sf"/>
</dbReference>
<comment type="catalytic activity">
    <reaction evidence="1">
        <text>thiamine phosphate + ATP = thiamine diphosphate + ADP</text>
        <dbReference type="Rhea" id="RHEA:15913"/>
        <dbReference type="ChEBI" id="CHEBI:30616"/>
        <dbReference type="ChEBI" id="CHEBI:37575"/>
        <dbReference type="ChEBI" id="CHEBI:58937"/>
        <dbReference type="ChEBI" id="CHEBI:456216"/>
        <dbReference type="EC" id="2.7.4.16"/>
    </reaction>
</comment>
<comment type="caution">
    <text evidence="1">Lacks conserved residue(s) required for the propagation of feature annotation.</text>
</comment>
<feature type="binding site" evidence="1">
    <location>
        <position position="324"/>
    </location>
    <ligand>
        <name>substrate</name>
    </ligand>
</feature>
<feature type="binding site" evidence="1">
    <location>
        <position position="130"/>
    </location>
    <ligand>
        <name>Mg(2+)</name>
        <dbReference type="ChEBI" id="CHEBI:18420"/>
        <label>1</label>
    </ligand>
</feature>
<feature type="binding site" evidence="1">
    <location>
        <position position="53"/>
    </location>
    <ligand>
        <name>Mg(2+)</name>
        <dbReference type="ChEBI" id="CHEBI:18420"/>
        <label>1</label>
    </ligand>
</feature>
<organism evidence="4 5">
    <name type="scientific">Phycicoccus avicenniae</name>
    <dbReference type="NCBI Taxonomy" id="2828860"/>
    <lineage>
        <taxon>Bacteria</taxon>
        <taxon>Bacillati</taxon>
        <taxon>Actinomycetota</taxon>
        <taxon>Actinomycetes</taxon>
        <taxon>Micrococcales</taxon>
        <taxon>Intrasporangiaceae</taxon>
        <taxon>Phycicoccus</taxon>
    </lineage>
</organism>
<evidence type="ECO:0000256" key="1">
    <source>
        <dbReference type="HAMAP-Rule" id="MF_02128"/>
    </source>
</evidence>
<feature type="binding site" evidence="1">
    <location>
        <position position="224"/>
    </location>
    <ligand>
        <name>Mg(2+)</name>
        <dbReference type="ChEBI" id="CHEBI:18420"/>
        <label>5</label>
    </ligand>
</feature>
<dbReference type="NCBIfam" id="TIGR01379">
    <property type="entry name" value="thiL"/>
    <property type="match status" value="1"/>
</dbReference>
<comment type="function">
    <text evidence="1">Catalyzes the ATP-dependent phosphorylation of thiamine-monophosphate (TMP) to form thiamine-pyrophosphate (TPP), the active form of vitamin B1.</text>
</comment>
<feature type="binding site" evidence="1">
    <location>
        <position position="51"/>
    </location>
    <ligand>
        <name>Mg(2+)</name>
        <dbReference type="ChEBI" id="CHEBI:18420"/>
        <label>4</label>
    </ligand>
</feature>
<dbReference type="AlphaFoldDB" id="A0A941D8J3"/>
<comment type="caution">
    <text evidence="4">The sequence shown here is derived from an EMBL/GenBank/DDBJ whole genome shotgun (WGS) entry which is preliminary data.</text>
</comment>
<evidence type="ECO:0000313" key="4">
    <source>
        <dbReference type="EMBL" id="MBR7742815.1"/>
    </source>
</evidence>
<dbReference type="Gene3D" id="3.30.1330.10">
    <property type="entry name" value="PurM-like, N-terminal domain"/>
    <property type="match status" value="1"/>
</dbReference>
<dbReference type="Gene3D" id="3.90.650.10">
    <property type="entry name" value="PurM-like C-terminal domain"/>
    <property type="match status" value="1"/>
</dbReference>
<feature type="binding site" evidence="1">
    <location>
        <position position="52"/>
    </location>
    <ligand>
        <name>Mg(2+)</name>
        <dbReference type="ChEBI" id="CHEBI:18420"/>
        <label>1</label>
    </ligand>
</feature>
<dbReference type="EC" id="2.7.4.16" evidence="1"/>
<proteinExistence type="inferred from homology"/>
<feature type="binding site" evidence="1">
    <location>
        <position position="275"/>
    </location>
    <ligand>
        <name>substrate</name>
    </ligand>
</feature>
<protein>
    <recommendedName>
        <fullName evidence="1">Thiamine-monophosphate kinase</fullName>
        <shortName evidence="1">TMP kinase</shortName>
        <shortName evidence="1">Thiamine-phosphate kinase</shortName>
        <ecNumber evidence="1">2.7.4.16</ecNumber>
    </recommendedName>
</protein>
<keyword evidence="1" id="KW-0784">Thiamine biosynthesis</keyword>
<feature type="binding site" evidence="1">
    <location>
        <position position="53"/>
    </location>
    <ligand>
        <name>Mg(2+)</name>
        <dbReference type="ChEBI" id="CHEBI:18420"/>
        <label>2</label>
    </ligand>
</feature>
<comment type="pathway">
    <text evidence="1">Cofactor biosynthesis; thiamine diphosphate biosynthesis; thiamine diphosphate from thiamine phosphate: step 1/1.</text>
</comment>
<feature type="binding site" evidence="1">
    <location>
        <position position="37"/>
    </location>
    <ligand>
        <name>Mg(2+)</name>
        <dbReference type="ChEBI" id="CHEBI:18420"/>
        <label>3</label>
    </ligand>
</feature>
<feature type="binding site" evidence="1">
    <location>
        <position position="223"/>
    </location>
    <ligand>
        <name>ATP</name>
        <dbReference type="ChEBI" id="CHEBI:30616"/>
    </ligand>
</feature>
<keyword evidence="1 4" id="KW-0808">Transferase</keyword>
<feature type="binding site" evidence="1">
    <location>
        <position position="82"/>
    </location>
    <ligand>
        <name>Mg(2+)</name>
        <dbReference type="ChEBI" id="CHEBI:18420"/>
        <label>2</label>
    </ligand>
</feature>
<evidence type="ECO:0000259" key="2">
    <source>
        <dbReference type="Pfam" id="PF00586"/>
    </source>
</evidence>
<dbReference type="GO" id="GO:0009229">
    <property type="term" value="P:thiamine diphosphate biosynthetic process"/>
    <property type="evidence" value="ECO:0007669"/>
    <property type="project" value="UniProtKB-UniRule"/>
</dbReference>
<dbReference type="InterPro" id="IPR006283">
    <property type="entry name" value="ThiL-like"/>
</dbReference>
<feature type="binding site" evidence="1">
    <location>
        <begin position="129"/>
        <end position="130"/>
    </location>
    <ligand>
        <name>ATP</name>
        <dbReference type="ChEBI" id="CHEBI:30616"/>
    </ligand>
</feature>
<feature type="domain" description="PurM-like C-terminal" evidence="3">
    <location>
        <begin position="160"/>
        <end position="307"/>
    </location>
</feature>
<feature type="binding site" evidence="1">
    <location>
        <position position="156"/>
    </location>
    <ligand>
        <name>ATP</name>
        <dbReference type="ChEBI" id="CHEBI:30616"/>
    </ligand>
</feature>
<keyword evidence="1" id="KW-0479">Metal-binding</keyword>
<comment type="miscellaneous">
    <text evidence="1">Reaction mechanism of ThiL seems to utilize a direct, inline transfer of the gamma-phosphate of ATP to TMP rather than a phosphorylated enzyme intermediate.</text>
</comment>
<dbReference type="Pfam" id="PF00586">
    <property type="entry name" value="AIRS"/>
    <property type="match status" value="1"/>
</dbReference>
<keyword evidence="1" id="KW-0067">ATP-binding</keyword>
<dbReference type="PANTHER" id="PTHR30270:SF0">
    <property type="entry name" value="THIAMINE-MONOPHOSPHATE KINASE"/>
    <property type="match status" value="1"/>
</dbReference>
<feature type="binding site" evidence="1">
    <location>
        <position position="82"/>
    </location>
    <ligand>
        <name>Mg(2+)</name>
        <dbReference type="ChEBI" id="CHEBI:18420"/>
        <label>3</label>
    </ligand>
</feature>
<dbReference type="GO" id="GO:0009228">
    <property type="term" value="P:thiamine biosynthetic process"/>
    <property type="evidence" value="ECO:0007669"/>
    <property type="project" value="UniProtKB-KW"/>
</dbReference>
<dbReference type="HAMAP" id="MF_02128">
    <property type="entry name" value="TMP_kinase"/>
    <property type="match status" value="1"/>
</dbReference>
<feature type="domain" description="PurM-like N-terminal" evidence="2">
    <location>
        <begin position="35"/>
        <end position="148"/>
    </location>
</feature>
<dbReference type="PANTHER" id="PTHR30270">
    <property type="entry name" value="THIAMINE-MONOPHOSPHATE KINASE"/>
    <property type="match status" value="1"/>
</dbReference>
<reference evidence="4" key="1">
    <citation type="submission" date="2021-04" db="EMBL/GenBank/DDBJ databases">
        <title>Phycicoccus avicenniae sp. nov., a novel endophytic actinomycetes isolated from branch of Avicennia mariana.</title>
        <authorList>
            <person name="Tuo L."/>
        </authorList>
    </citation>
    <scope>NUCLEOTIDE SEQUENCE</scope>
    <source>
        <strain evidence="4">BSK3Z-2</strain>
    </source>
</reference>
<comment type="similarity">
    <text evidence="1">Belongs to the thiamine-monophosphate kinase family.</text>
</comment>
<name>A0A941D8J3_9MICO</name>
<dbReference type="InterPro" id="IPR036921">
    <property type="entry name" value="PurM-like_N_sf"/>
</dbReference>
<dbReference type="GO" id="GO:0000287">
    <property type="term" value="F:magnesium ion binding"/>
    <property type="evidence" value="ECO:0007669"/>
    <property type="project" value="UniProtKB-UniRule"/>
</dbReference>
<feature type="binding site" evidence="1">
    <location>
        <position position="82"/>
    </location>
    <ligand>
        <name>Mg(2+)</name>
        <dbReference type="ChEBI" id="CHEBI:18420"/>
        <label>4</label>
    </ligand>
</feature>
<feature type="binding site" evidence="1">
    <location>
        <position position="221"/>
    </location>
    <ligand>
        <name>Mg(2+)</name>
        <dbReference type="ChEBI" id="CHEBI:18420"/>
        <label>3</label>
    </ligand>
</feature>
<keyword evidence="5" id="KW-1185">Reference proteome</keyword>
<dbReference type="GO" id="GO:0009030">
    <property type="term" value="F:thiamine-phosphate kinase activity"/>
    <property type="evidence" value="ECO:0007669"/>
    <property type="project" value="UniProtKB-UniRule"/>
</dbReference>
<feature type="binding site" evidence="1">
    <location>
        <position position="60"/>
    </location>
    <ligand>
        <name>substrate</name>
    </ligand>
</feature>
<keyword evidence="1" id="KW-0460">Magnesium</keyword>
<sequence length="330" mass="32527">MERLRDVDEAALLARVLPAYDRVRPRHADVLVGPGDDAAVVAAPGGSVVATTDGMVRGQDWRDEWSSGHDVGVKVAVSNVADVAAMGAVPTGLLVSLVADPDLPVAWAVDLAAGIADVAAECGAPVLGGDVSSGPPGVVSVTITALGALPGPPVLRSGARAGDVVAVCGTLGRSGGGLAVLLEDLPRTGPAAGLVADHLAPRTPWRSGPVAAAAGAHALVDVSDGLVTDAGRVARASGVAVDLDGDALRAHHAAGPLTEVLGAGRAIEQVLAGGEEHSLVGCFPAATDLVALAGEPWVAVGRVVPAGPDGVVTVDGVVPDVRGWDHFGAG</sequence>
<dbReference type="GO" id="GO:0005524">
    <property type="term" value="F:ATP binding"/>
    <property type="evidence" value="ECO:0007669"/>
    <property type="project" value="UniProtKB-UniRule"/>
</dbReference>
<keyword evidence="1" id="KW-0547">Nucleotide-binding</keyword>
<dbReference type="CDD" id="cd02194">
    <property type="entry name" value="ThiL"/>
    <property type="match status" value="1"/>
</dbReference>
<evidence type="ECO:0000259" key="3">
    <source>
        <dbReference type="Pfam" id="PF02769"/>
    </source>
</evidence>
<dbReference type="PIRSF" id="PIRSF005303">
    <property type="entry name" value="Thiam_monoph_kin"/>
    <property type="match status" value="1"/>
</dbReference>
<evidence type="ECO:0000313" key="5">
    <source>
        <dbReference type="Proteomes" id="UP000677016"/>
    </source>
</evidence>
<keyword evidence="1 4" id="KW-0418">Kinase</keyword>
<feature type="binding site" evidence="1">
    <location>
        <position position="37"/>
    </location>
    <ligand>
        <name>Mg(2+)</name>
        <dbReference type="ChEBI" id="CHEBI:18420"/>
        <label>4</label>
    </ligand>
</feature>
<dbReference type="InterPro" id="IPR016188">
    <property type="entry name" value="PurM-like_N"/>
</dbReference>
<dbReference type="InterPro" id="IPR010918">
    <property type="entry name" value="PurM-like_C_dom"/>
</dbReference>
<dbReference type="RefSeq" id="WP_211601982.1">
    <property type="nucleotide sequence ID" value="NZ_JAGSNF010000006.1"/>
</dbReference>
<dbReference type="Pfam" id="PF02769">
    <property type="entry name" value="AIRS_C"/>
    <property type="match status" value="1"/>
</dbReference>
<gene>
    <name evidence="1 4" type="primary">thiL</name>
    <name evidence="4" type="ORF">KC207_05855</name>
</gene>
<dbReference type="Proteomes" id="UP000677016">
    <property type="component" value="Unassembled WGS sequence"/>
</dbReference>
<dbReference type="EMBL" id="JAGSNF010000006">
    <property type="protein sequence ID" value="MBR7742815.1"/>
    <property type="molecule type" value="Genomic_DNA"/>
</dbReference>